<sequence length="184" mass="21145">QIAVYITDSNWTTFLKRHMDVTDVQKTFNDQPNNVDIFTDFIRSAFNFFIQESLSDKDVIDAVKNLNYMTVDMEIFTADRKDALPHLDIRSLLKEECSQNTISQASPVSINDGEDSESLQENFSDIESFQEDFFDIESLQEDFFNRSQHVNDDLECGFSMASDTSSCSDQLTIAEEIEESEQII</sequence>
<dbReference type="EMBL" id="CAJVPZ010051263">
    <property type="protein sequence ID" value="CAG8778780.1"/>
    <property type="molecule type" value="Genomic_DNA"/>
</dbReference>
<name>A0A9N9P2N0_9GLOM</name>
<dbReference type="OrthoDB" id="2409700at2759"/>
<reference evidence="1" key="1">
    <citation type="submission" date="2021-06" db="EMBL/GenBank/DDBJ databases">
        <authorList>
            <person name="Kallberg Y."/>
            <person name="Tangrot J."/>
            <person name="Rosling A."/>
        </authorList>
    </citation>
    <scope>NUCLEOTIDE SEQUENCE</scope>
    <source>
        <strain evidence="1">IN212</strain>
    </source>
</reference>
<feature type="non-terminal residue" evidence="1">
    <location>
        <position position="184"/>
    </location>
</feature>
<keyword evidence="2" id="KW-1185">Reference proteome</keyword>
<accession>A0A9N9P2N0</accession>
<gene>
    <name evidence="1" type="ORF">RFULGI_LOCUS15633</name>
</gene>
<evidence type="ECO:0000313" key="2">
    <source>
        <dbReference type="Proteomes" id="UP000789396"/>
    </source>
</evidence>
<feature type="non-terminal residue" evidence="1">
    <location>
        <position position="1"/>
    </location>
</feature>
<comment type="caution">
    <text evidence="1">The sequence shown here is derived from an EMBL/GenBank/DDBJ whole genome shotgun (WGS) entry which is preliminary data.</text>
</comment>
<proteinExistence type="predicted"/>
<dbReference type="AlphaFoldDB" id="A0A9N9P2N0"/>
<evidence type="ECO:0000313" key="1">
    <source>
        <dbReference type="EMBL" id="CAG8778780.1"/>
    </source>
</evidence>
<protein>
    <submittedName>
        <fullName evidence="1">6274_t:CDS:1</fullName>
    </submittedName>
</protein>
<dbReference type="Proteomes" id="UP000789396">
    <property type="component" value="Unassembled WGS sequence"/>
</dbReference>
<organism evidence="1 2">
    <name type="scientific">Racocetra fulgida</name>
    <dbReference type="NCBI Taxonomy" id="60492"/>
    <lineage>
        <taxon>Eukaryota</taxon>
        <taxon>Fungi</taxon>
        <taxon>Fungi incertae sedis</taxon>
        <taxon>Mucoromycota</taxon>
        <taxon>Glomeromycotina</taxon>
        <taxon>Glomeromycetes</taxon>
        <taxon>Diversisporales</taxon>
        <taxon>Gigasporaceae</taxon>
        <taxon>Racocetra</taxon>
    </lineage>
</organism>